<sequence length="239" mass="24684">MRVVVSVGGSVLAPDLRADRVEEYAGALGSLADAGHEVAAVVGGGGVAREYIGTARELGANEGQLDQLGIEVTRLNARLLITALGERAAPVPREGYEEATETLRRDGVAVMGGVVPGQTTDAVSAALAEYADADLLVYATNVDGVYDADPSADDDATRYDSLAAEELVALVAEGESLGSAGSNAPIDLLAAKILQRSALRTFVLDGSNPDRVREAVETGDFDGTEVRPDAEGGLSEEDR</sequence>
<evidence type="ECO:0000313" key="14">
    <source>
        <dbReference type="EMBL" id="UWM56777.1"/>
    </source>
</evidence>
<feature type="region of interest" description="Disordered" evidence="12">
    <location>
        <begin position="209"/>
        <end position="239"/>
    </location>
</feature>
<dbReference type="GO" id="GO:0005737">
    <property type="term" value="C:cytoplasm"/>
    <property type="evidence" value="ECO:0007669"/>
    <property type="project" value="UniProtKB-SubCell"/>
</dbReference>
<gene>
    <name evidence="11 14" type="primary">pyrH</name>
    <name evidence="14" type="ORF">N0B31_10875</name>
</gene>
<evidence type="ECO:0000256" key="1">
    <source>
        <dbReference type="ARBA" id="ARBA00004496"/>
    </source>
</evidence>
<dbReference type="SUPFAM" id="SSF53633">
    <property type="entry name" value="Carbamate kinase-like"/>
    <property type="match status" value="1"/>
</dbReference>
<dbReference type="HAMAP" id="MF_01220_A">
    <property type="entry name" value="PyrH_A"/>
    <property type="match status" value="1"/>
</dbReference>
<comment type="activity regulation">
    <text evidence="11">Inhibited by UTP.</text>
</comment>
<dbReference type="GO" id="GO:0006225">
    <property type="term" value="P:UDP biosynthetic process"/>
    <property type="evidence" value="ECO:0007669"/>
    <property type="project" value="TreeGrafter"/>
</dbReference>
<dbReference type="KEGG" id="ssai:N0B31_10875"/>
<evidence type="ECO:0000256" key="3">
    <source>
        <dbReference type="ARBA" id="ARBA00007614"/>
    </source>
</evidence>
<evidence type="ECO:0000256" key="8">
    <source>
        <dbReference type="ARBA" id="ARBA00022840"/>
    </source>
</evidence>
<name>A0A9E7UCY3_9EURY</name>
<feature type="binding site" evidence="11">
    <location>
        <position position="140"/>
    </location>
    <ligand>
        <name>ATP</name>
        <dbReference type="ChEBI" id="CHEBI:30616"/>
    </ligand>
</feature>
<evidence type="ECO:0000259" key="13">
    <source>
        <dbReference type="Pfam" id="PF00696"/>
    </source>
</evidence>
<dbReference type="RefSeq" id="WP_260643891.1">
    <property type="nucleotide sequence ID" value="NZ_CP104003.1"/>
</dbReference>
<dbReference type="InterPro" id="IPR036393">
    <property type="entry name" value="AceGlu_kinase-like_sf"/>
</dbReference>
<organism evidence="14 15">
    <name type="scientific">Salinirubellus salinus</name>
    <dbReference type="NCBI Taxonomy" id="1364945"/>
    <lineage>
        <taxon>Archaea</taxon>
        <taxon>Methanobacteriati</taxon>
        <taxon>Methanobacteriota</taxon>
        <taxon>Stenosarchaea group</taxon>
        <taxon>Halobacteria</taxon>
        <taxon>Halobacteriales</taxon>
        <taxon>Natronomonadaceae</taxon>
        <taxon>Salinirubellus</taxon>
    </lineage>
</organism>
<feature type="binding site" evidence="11">
    <location>
        <position position="141"/>
    </location>
    <ligand>
        <name>ATP</name>
        <dbReference type="ChEBI" id="CHEBI:30616"/>
    </ligand>
</feature>
<evidence type="ECO:0000256" key="2">
    <source>
        <dbReference type="ARBA" id="ARBA00004791"/>
    </source>
</evidence>
<dbReference type="Pfam" id="PF00696">
    <property type="entry name" value="AA_kinase"/>
    <property type="match status" value="1"/>
</dbReference>
<comment type="subcellular location">
    <subcellularLocation>
        <location evidence="1 11">Cytoplasm</location>
    </subcellularLocation>
</comment>
<feature type="binding site" evidence="11">
    <location>
        <position position="66"/>
    </location>
    <ligand>
        <name>UMP</name>
        <dbReference type="ChEBI" id="CHEBI:57865"/>
    </ligand>
</feature>
<evidence type="ECO:0000256" key="9">
    <source>
        <dbReference type="ARBA" id="ARBA00022975"/>
    </source>
</evidence>
<keyword evidence="7 11" id="KW-0418">Kinase</keyword>
<evidence type="ECO:0000256" key="12">
    <source>
        <dbReference type="SAM" id="MobiDB-lite"/>
    </source>
</evidence>
<comment type="caution">
    <text evidence="11">Lacks conserved residue(s) required for the propagation of feature annotation.</text>
</comment>
<feature type="binding site" evidence="11">
    <location>
        <begin position="9"/>
        <end position="10"/>
    </location>
    <ligand>
        <name>ATP</name>
        <dbReference type="ChEBI" id="CHEBI:30616"/>
    </ligand>
</feature>
<dbReference type="GO" id="GO:0044210">
    <property type="term" value="P:'de novo' CTP biosynthetic process"/>
    <property type="evidence" value="ECO:0007669"/>
    <property type="project" value="UniProtKB-UniRule"/>
</dbReference>
<feature type="binding site" evidence="11">
    <location>
        <position position="149"/>
    </location>
    <ligand>
        <name>ATP</name>
        <dbReference type="ChEBI" id="CHEBI:30616"/>
    </ligand>
</feature>
<comment type="similarity">
    <text evidence="3 11">Belongs to the UMP kinase family.</text>
</comment>
<feature type="binding site" evidence="11">
    <location>
        <position position="44"/>
    </location>
    <ligand>
        <name>UMP</name>
        <dbReference type="ChEBI" id="CHEBI:57865"/>
    </ligand>
</feature>
<feature type="binding site" evidence="11">
    <location>
        <position position="45"/>
    </location>
    <ligand>
        <name>ATP</name>
        <dbReference type="ChEBI" id="CHEBI:30616"/>
    </ligand>
</feature>
<feature type="binding site" evidence="11">
    <location>
        <position position="146"/>
    </location>
    <ligand>
        <name>ATP</name>
        <dbReference type="ChEBI" id="CHEBI:30616"/>
    </ligand>
</feature>
<keyword evidence="15" id="KW-1185">Reference proteome</keyword>
<evidence type="ECO:0000256" key="5">
    <source>
        <dbReference type="ARBA" id="ARBA00022679"/>
    </source>
</evidence>
<dbReference type="PIRSF" id="PIRSF005650">
    <property type="entry name" value="Uridylate_kin"/>
    <property type="match status" value="1"/>
</dbReference>
<dbReference type="EMBL" id="CP104003">
    <property type="protein sequence ID" value="UWM56777.1"/>
    <property type="molecule type" value="Genomic_DNA"/>
</dbReference>
<dbReference type="Gene3D" id="3.40.1160.10">
    <property type="entry name" value="Acetylglutamate kinase-like"/>
    <property type="match status" value="1"/>
</dbReference>
<dbReference type="InterPro" id="IPR001048">
    <property type="entry name" value="Asp/Glu/Uridylate_kinase"/>
</dbReference>
<feature type="binding site" evidence="11">
    <location>
        <begin position="114"/>
        <end position="120"/>
    </location>
    <ligand>
        <name>UMP</name>
        <dbReference type="ChEBI" id="CHEBI:57865"/>
    </ligand>
</feature>
<dbReference type="InterPro" id="IPR011817">
    <property type="entry name" value="Uridylate_kinase"/>
</dbReference>
<keyword evidence="4 11" id="KW-0963">Cytoplasm</keyword>
<accession>A0A9E7UCY3</accession>
<evidence type="ECO:0000313" key="15">
    <source>
        <dbReference type="Proteomes" id="UP001057580"/>
    </source>
</evidence>
<dbReference type="PANTHER" id="PTHR42833">
    <property type="entry name" value="URIDYLATE KINASE"/>
    <property type="match status" value="1"/>
</dbReference>
<feature type="domain" description="Aspartate/glutamate/uridylate kinase" evidence="13">
    <location>
        <begin position="1"/>
        <end position="204"/>
    </location>
</feature>
<dbReference type="GO" id="GO:0033862">
    <property type="term" value="F:UMP kinase activity"/>
    <property type="evidence" value="ECO:0007669"/>
    <property type="project" value="UniProtKB-EC"/>
</dbReference>
<comment type="function">
    <text evidence="11">Catalyzes the reversible phosphorylation of UMP to UDP.</text>
</comment>
<comment type="catalytic activity">
    <reaction evidence="10 11">
        <text>UMP + ATP = UDP + ADP</text>
        <dbReference type="Rhea" id="RHEA:24400"/>
        <dbReference type="ChEBI" id="CHEBI:30616"/>
        <dbReference type="ChEBI" id="CHEBI:57865"/>
        <dbReference type="ChEBI" id="CHEBI:58223"/>
        <dbReference type="ChEBI" id="CHEBI:456216"/>
        <dbReference type="EC" id="2.7.4.22"/>
    </reaction>
</comment>
<dbReference type="GO" id="GO:0005524">
    <property type="term" value="F:ATP binding"/>
    <property type="evidence" value="ECO:0007669"/>
    <property type="project" value="UniProtKB-KW"/>
</dbReference>
<evidence type="ECO:0000256" key="7">
    <source>
        <dbReference type="ARBA" id="ARBA00022777"/>
    </source>
</evidence>
<dbReference type="Proteomes" id="UP001057580">
    <property type="component" value="Chromosome"/>
</dbReference>
<dbReference type="GeneID" id="74942931"/>
<keyword evidence="8 11" id="KW-0067">ATP-binding</keyword>
<proteinExistence type="inferred from homology"/>
<keyword evidence="5 11" id="KW-0808">Transferase</keyword>
<dbReference type="AlphaFoldDB" id="A0A9E7UCY3"/>
<dbReference type="InterPro" id="IPR011818">
    <property type="entry name" value="Uridylate_kinase_arch/spir"/>
</dbReference>
<comment type="pathway">
    <text evidence="2 11">Pyrimidine metabolism; CTP biosynthesis via de novo pathway; UDP from UMP (UMPK route): step 1/1.</text>
</comment>
<reference evidence="14" key="1">
    <citation type="submission" date="2022-09" db="EMBL/GenBank/DDBJ databases">
        <title>Diverse halophilic archaea isolated from saline environments.</title>
        <authorList>
            <person name="Cui H.-L."/>
        </authorList>
    </citation>
    <scope>NUCLEOTIDE SEQUENCE</scope>
    <source>
        <strain evidence="14">ZS-35-S2</strain>
    </source>
</reference>
<protein>
    <recommendedName>
        <fullName evidence="11">Uridylate kinase</fullName>
        <shortName evidence="11">UK</shortName>
        <ecNumber evidence="11">2.7.4.22</ecNumber>
    </recommendedName>
    <alternativeName>
        <fullName evidence="11">Uridine monophosphate kinase</fullName>
        <shortName evidence="11">UMP kinase</shortName>
        <shortName evidence="11">UMPK</shortName>
    </alternativeName>
</protein>
<dbReference type="NCBIfam" id="TIGR02076">
    <property type="entry name" value="pyrH_arch"/>
    <property type="match status" value="1"/>
</dbReference>
<evidence type="ECO:0000256" key="11">
    <source>
        <dbReference type="HAMAP-Rule" id="MF_01220"/>
    </source>
</evidence>
<evidence type="ECO:0000256" key="4">
    <source>
        <dbReference type="ARBA" id="ARBA00022490"/>
    </source>
</evidence>
<dbReference type="PANTHER" id="PTHR42833:SF4">
    <property type="entry name" value="URIDYLATE KINASE PUMPKIN, CHLOROPLASTIC"/>
    <property type="match status" value="1"/>
</dbReference>
<keyword evidence="9 11" id="KW-0665">Pyrimidine biosynthesis</keyword>
<evidence type="ECO:0000256" key="6">
    <source>
        <dbReference type="ARBA" id="ARBA00022741"/>
    </source>
</evidence>
<dbReference type="EC" id="2.7.4.22" evidence="11"/>
<evidence type="ECO:0000256" key="10">
    <source>
        <dbReference type="ARBA" id="ARBA00047767"/>
    </source>
</evidence>
<comment type="subunit">
    <text evidence="11">Homohexamer.</text>
</comment>
<keyword evidence="6 11" id="KW-0547">Nucleotide-binding</keyword>
<feature type="binding site" evidence="11">
    <location>
        <position position="49"/>
    </location>
    <ligand>
        <name>ATP</name>
        <dbReference type="ChEBI" id="CHEBI:30616"/>
    </ligand>
</feature>